<dbReference type="EMBL" id="BJYF01000005">
    <property type="protein sequence ID" value="GEN59076.1"/>
    <property type="molecule type" value="Genomic_DNA"/>
</dbReference>
<dbReference type="PROSITE" id="PS00409">
    <property type="entry name" value="PROKAR_NTER_METHYL"/>
    <property type="match status" value="1"/>
</dbReference>
<protein>
    <recommendedName>
        <fullName evidence="4">Prepilin-type N-terminal cleavage/methylation domain-containing protein</fullName>
    </recommendedName>
</protein>
<dbReference type="Proteomes" id="UP000321635">
    <property type="component" value="Unassembled WGS sequence"/>
</dbReference>
<keyword evidence="1" id="KW-0812">Transmembrane</keyword>
<dbReference type="NCBIfam" id="TIGR02532">
    <property type="entry name" value="IV_pilin_GFxxxE"/>
    <property type="match status" value="1"/>
</dbReference>
<dbReference type="STRING" id="1120919.GCA_000429165_01720"/>
<dbReference type="AlphaFoldDB" id="A0A511X800"/>
<reference evidence="2 3" key="1">
    <citation type="submission" date="2019-07" db="EMBL/GenBank/DDBJ databases">
        <title>Whole genome shotgun sequence of Acetobacter nitrogenifigens NBRC 105050.</title>
        <authorList>
            <person name="Hosoyama A."/>
            <person name="Uohara A."/>
            <person name="Ohji S."/>
            <person name="Ichikawa N."/>
        </authorList>
    </citation>
    <scope>NUCLEOTIDE SEQUENCE [LARGE SCALE GENOMIC DNA]</scope>
    <source>
        <strain evidence="2 3">NBRC 105050</strain>
    </source>
</reference>
<proteinExistence type="predicted"/>
<organism evidence="2 3">
    <name type="scientific">Acetobacter nitrogenifigens DSM 23921 = NBRC 105050</name>
    <dbReference type="NCBI Taxonomy" id="1120919"/>
    <lineage>
        <taxon>Bacteria</taxon>
        <taxon>Pseudomonadati</taxon>
        <taxon>Pseudomonadota</taxon>
        <taxon>Alphaproteobacteria</taxon>
        <taxon>Acetobacterales</taxon>
        <taxon>Acetobacteraceae</taxon>
        <taxon>Acetobacter</taxon>
    </lineage>
</organism>
<keyword evidence="1" id="KW-1133">Transmembrane helix</keyword>
<feature type="transmembrane region" description="Helical" evidence="1">
    <location>
        <begin position="20"/>
        <end position="40"/>
    </location>
</feature>
<keyword evidence="3" id="KW-1185">Reference proteome</keyword>
<evidence type="ECO:0000256" key="1">
    <source>
        <dbReference type="SAM" id="Phobius"/>
    </source>
</evidence>
<keyword evidence="1" id="KW-0472">Membrane</keyword>
<name>A0A511X800_9PROT</name>
<evidence type="ECO:0008006" key="4">
    <source>
        <dbReference type="Google" id="ProtNLM"/>
    </source>
</evidence>
<dbReference type="RefSeq" id="WP_026397719.1">
    <property type="nucleotide sequence ID" value="NZ_AUBI01000005.1"/>
</dbReference>
<sequence length="139" mass="15009">MRRDPSTFRRSRPDAGFTLLEVVVALMIASMALAVMFGAMETGLSGSKQADMSLRAVSVARSQLDAMLASPRLHPGTNDYVVNGDYRTFVEIRQISTGGGHSDEEKLGLYTVDVTVDWGALHHSVKLSGRAVRPATATE</sequence>
<dbReference type="Pfam" id="PF07963">
    <property type="entry name" value="N_methyl"/>
    <property type="match status" value="1"/>
</dbReference>
<dbReference type="InterPro" id="IPR012902">
    <property type="entry name" value="N_methyl_site"/>
</dbReference>
<accession>A0A511X800</accession>
<evidence type="ECO:0000313" key="2">
    <source>
        <dbReference type="EMBL" id="GEN59076.1"/>
    </source>
</evidence>
<gene>
    <name evidence="2" type="ORF">ANI02nite_09600</name>
</gene>
<evidence type="ECO:0000313" key="3">
    <source>
        <dbReference type="Proteomes" id="UP000321635"/>
    </source>
</evidence>
<comment type="caution">
    <text evidence="2">The sequence shown here is derived from an EMBL/GenBank/DDBJ whole genome shotgun (WGS) entry which is preliminary data.</text>
</comment>